<dbReference type="InterPro" id="IPR013783">
    <property type="entry name" value="Ig-like_fold"/>
</dbReference>
<feature type="compositionally biased region" description="Low complexity" evidence="1">
    <location>
        <begin position="34"/>
        <end position="44"/>
    </location>
</feature>
<proteinExistence type="predicted"/>
<dbReference type="InterPro" id="IPR007110">
    <property type="entry name" value="Ig-like_dom"/>
</dbReference>
<evidence type="ECO:0000313" key="4">
    <source>
        <dbReference type="EMBL" id="MEK8029231.1"/>
    </source>
</evidence>
<dbReference type="Pfam" id="PF13927">
    <property type="entry name" value="Ig_3"/>
    <property type="match status" value="1"/>
</dbReference>
<gene>
    <name evidence="4" type="ORF">AACH06_00235</name>
</gene>
<feature type="region of interest" description="Disordered" evidence="1">
    <location>
        <begin position="24"/>
        <end position="44"/>
    </location>
</feature>
<dbReference type="InterPro" id="IPR036179">
    <property type="entry name" value="Ig-like_dom_sf"/>
</dbReference>
<reference evidence="4 5" key="1">
    <citation type="submission" date="2024-04" db="EMBL/GenBank/DDBJ databases">
        <title>Novel species of the genus Ideonella isolated from streams.</title>
        <authorList>
            <person name="Lu H."/>
        </authorList>
    </citation>
    <scope>NUCLEOTIDE SEQUENCE [LARGE SCALE GENOMIC DNA]</scope>
    <source>
        <strain evidence="4 5">DXS29W</strain>
    </source>
</reference>
<dbReference type="InterPro" id="IPR003599">
    <property type="entry name" value="Ig_sub"/>
</dbReference>
<sequence length="446" mass="45934">MIKRWMGMLLLALAASLGACGGSGSSDSDDSTDGDSTPTITTSPASQTVALGSAVSFSVVASGSGTLSYQWRKAGTSISGATSSTFSIAAVASSDAGSYDVVVSNSAGSVTSSAATLTVTTTTTGALSEQAAQAAETFLATLSSSQQSAVQLSWSLATARQWSNLPAQLVARNGISWGSLSSAQQTAARSLIATALSSAGNSLHEGLQAADDYLADNGGGSSYGQGQFYIAFLGTPSASSFWLLQLSGHHLTYNIAFNGSYKSPTPVFLGIEPKGSFTQSGVTYDPMQAQRTAMSNLGAALTAYSDAQLSGTYSDLLFGANGSGNIDGSCPRDYASVDDHGVAYGSLSSTDQALVQEAIKAYVNTQATEYADELLAQYLSDTALTSTYAAYAGSGTVTTKGNYFRIEGPRVWIEFSVQSGVIFNNDIHFHTIWRDKSGDYGGQCGS</sequence>
<evidence type="ECO:0000256" key="2">
    <source>
        <dbReference type="SAM" id="SignalP"/>
    </source>
</evidence>
<organism evidence="4 5">
    <name type="scientific">Ideonella lacteola</name>
    <dbReference type="NCBI Taxonomy" id="2984193"/>
    <lineage>
        <taxon>Bacteria</taxon>
        <taxon>Pseudomonadati</taxon>
        <taxon>Pseudomonadota</taxon>
        <taxon>Betaproteobacteria</taxon>
        <taxon>Burkholderiales</taxon>
        <taxon>Sphaerotilaceae</taxon>
        <taxon>Ideonella</taxon>
    </lineage>
</organism>
<evidence type="ECO:0000256" key="1">
    <source>
        <dbReference type="SAM" id="MobiDB-lite"/>
    </source>
</evidence>
<dbReference type="EMBL" id="JBBUTG010000001">
    <property type="protein sequence ID" value="MEK8029231.1"/>
    <property type="molecule type" value="Genomic_DNA"/>
</dbReference>
<dbReference type="SMART" id="SM00409">
    <property type="entry name" value="IG"/>
    <property type="match status" value="1"/>
</dbReference>
<dbReference type="RefSeq" id="WP_341423574.1">
    <property type="nucleotide sequence ID" value="NZ_JBBUTG010000001.1"/>
</dbReference>
<evidence type="ECO:0000259" key="3">
    <source>
        <dbReference type="PROSITE" id="PS50835"/>
    </source>
</evidence>
<feature type="signal peptide" evidence="2">
    <location>
        <begin position="1"/>
        <end position="21"/>
    </location>
</feature>
<dbReference type="Gene3D" id="2.60.40.10">
    <property type="entry name" value="Immunoglobulins"/>
    <property type="match status" value="1"/>
</dbReference>
<feature type="domain" description="Ig-like" evidence="3">
    <location>
        <begin position="38"/>
        <end position="118"/>
    </location>
</feature>
<dbReference type="InterPro" id="IPR021889">
    <property type="entry name" value="DUF3500"/>
</dbReference>
<dbReference type="PANTHER" id="PTHR37489:SF1">
    <property type="entry name" value="DUF3500 DOMAIN-CONTAINING PROTEIN"/>
    <property type="match status" value="1"/>
</dbReference>
<evidence type="ECO:0000313" key="5">
    <source>
        <dbReference type="Proteomes" id="UP001371218"/>
    </source>
</evidence>
<dbReference type="PROSITE" id="PS50835">
    <property type="entry name" value="IG_LIKE"/>
    <property type="match status" value="1"/>
</dbReference>
<dbReference type="Proteomes" id="UP001371218">
    <property type="component" value="Unassembled WGS sequence"/>
</dbReference>
<keyword evidence="2" id="KW-0732">Signal</keyword>
<dbReference type="PANTHER" id="PTHR37489">
    <property type="entry name" value="DUF3500 DOMAIN-CONTAINING PROTEIN"/>
    <property type="match status" value="1"/>
</dbReference>
<accession>A0ABU9BGZ3</accession>
<dbReference type="PROSITE" id="PS51257">
    <property type="entry name" value="PROKAR_LIPOPROTEIN"/>
    <property type="match status" value="1"/>
</dbReference>
<comment type="caution">
    <text evidence="4">The sequence shown here is derived from an EMBL/GenBank/DDBJ whole genome shotgun (WGS) entry which is preliminary data.</text>
</comment>
<name>A0ABU9BGZ3_9BURK</name>
<keyword evidence="5" id="KW-1185">Reference proteome</keyword>
<feature type="chain" id="PRO_5045177091" evidence="2">
    <location>
        <begin position="22"/>
        <end position="446"/>
    </location>
</feature>
<protein>
    <submittedName>
        <fullName evidence="4">DUF3500 domain-containing protein</fullName>
    </submittedName>
</protein>
<dbReference type="SUPFAM" id="SSF48726">
    <property type="entry name" value="Immunoglobulin"/>
    <property type="match status" value="1"/>
</dbReference>
<dbReference type="Pfam" id="PF12006">
    <property type="entry name" value="DUF3500"/>
    <property type="match status" value="1"/>
</dbReference>